<feature type="transmembrane region" description="Helical" evidence="5">
    <location>
        <begin position="145"/>
        <end position="169"/>
    </location>
</feature>
<feature type="domain" description="Fatty acid hydroxylase" evidence="6">
    <location>
        <begin position="92"/>
        <end position="228"/>
    </location>
</feature>
<name>A0A1T4R174_9BACT</name>
<organism evidence="7 8">
    <name type="scientific">Trichlorobacter thiogenes</name>
    <dbReference type="NCBI Taxonomy" id="115783"/>
    <lineage>
        <taxon>Bacteria</taxon>
        <taxon>Pseudomonadati</taxon>
        <taxon>Thermodesulfobacteriota</taxon>
        <taxon>Desulfuromonadia</taxon>
        <taxon>Geobacterales</taxon>
        <taxon>Geobacteraceae</taxon>
        <taxon>Trichlorobacter</taxon>
    </lineage>
</organism>
<sequence>MLQLPTSPETIRLSLFVGLFCLLALAELFWPRRPLRVAKNRRWLANIGIIVTDSLVVRLLFPVLPITLAATAQANSWGLFNLITVTGWPELIAGLLILDLIIYLQHRLFHRIPLLWRLHRMHHTDLDLDVSSGTRFHPLEIALSLLIKMAAVLIFGISPLTVLLFEVILNATSMFNHANLAIPLSIDRWLRLVLITPDMHRVHHSVIPKETDSNFGFSQPWWDRLLGTYRDQPKEGHTGMTIGLHEYRNQQELGFWRLLRIPFESTPVRRAL</sequence>
<feature type="transmembrane region" description="Helical" evidence="5">
    <location>
        <begin position="12"/>
        <end position="31"/>
    </location>
</feature>
<evidence type="ECO:0000313" key="8">
    <source>
        <dbReference type="Proteomes" id="UP000190102"/>
    </source>
</evidence>
<dbReference type="STRING" id="115783.SAMN02745119_02643"/>
<dbReference type="OrthoDB" id="5291790at2"/>
<feature type="transmembrane region" description="Helical" evidence="5">
    <location>
        <begin position="43"/>
        <end position="61"/>
    </location>
</feature>
<protein>
    <submittedName>
        <fullName evidence="7">Sterol desaturase/sphingolipid hydroxylase, fatty acid hydroxylase superfamily</fullName>
    </submittedName>
</protein>
<keyword evidence="2 5" id="KW-0812">Transmembrane</keyword>
<accession>A0A1T4R174</accession>
<evidence type="ECO:0000256" key="5">
    <source>
        <dbReference type="SAM" id="Phobius"/>
    </source>
</evidence>
<evidence type="ECO:0000259" key="6">
    <source>
        <dbReference type="Pfam" id="PF04116"/>
    </source>
</evidence>
<proteinExistence type="predicted"/>
<dbReference type="GO" id="GO:0016020">
    <property type="term" value="C:membrane"/>
    <property type="evidence" value="ECO:0007669"/>
    <property type="project" value="UniProtKB-SubCell"/>
</dbReference>
<dbReference type="GO" id="GO:0016491">
    <property type="term" value="F:oxidoreductase activity"/>
    <property type="evidence" value="ECO:0007669"/>
    <property type="project" value="InterPro"/>
</dbReference>
<dbReference type="GO" id="GO:0005506">
    <property type="term" value="F:iron ion binding"/>
    <property type="evidence" value="ECO:0007669"/>
    <property type="project" value="InterPro"/>
</dbReference>
<evidence type="ECO:0000256" key="2">
    <source>
        <dbReference type="ARBA" id="ARBA00022692"/>
    </source>
</evidence>
<dbReference type="InterPro" id="IPR050307">
    <property type="entry name" value="Sterol_Desaturase_Related"/>
</dbReference>
<evidence type="ECO:0000256" key="1">
    <source>
        <dbReference type="ARBA" id="ARBA00004370"/>
    </source>
</evidence>
<dbReference type="PANTHER" id="PTHR11863">
    <property type="entry name" value="STEROL DESATURASE"/>
    <property type="match status" value="1"/>
</dbReference>
<reference evidence="8" key="1">
    <citation type="submission" date="2017-02" db="EMBL/GenBank/DDBJ databases">
        <authorList>
            <person name="Varghese N."/>
            <person name="Submissions S."/>
        </authorList>
    </citation>
    <scope>NUCLEOTIDE SEQUENCE [LARGE SCALE GENOMIC DNA]</scope>
    <source>
        <strain evidence="8">ATCC BAA-34</strain>
    </source>
</reference>
<keyword evidence="4 5" id="KW-0472">Membrane</keyword>
<keyword evidence="8" id="KW-1185">Reference proteome</keyword>
<comment type="subcellular location">
    <subcellularLocation>
        <location evidence="1">Membrane</location>
    </subcellularLocation>
</comment>
<evidence type="ECO:0000313" key="7">
    <source>
        <dbReference type="EMBL" id="SKA09749.1"/>
    </source>
</evidence>
<dbReference type="EMBL" id="FUWR01000016">
    <property type="protein sequence ID" value="SKA09749.1"/>
    <property type="molecule type" value="Genomic_DNA"/>
</dbReference>
<evidence type="ECO:0000256" key="3">
    <source>
        <dbReference type="ARBA" id="ARBA00022989"/>
    </source>
</evidence>
<dbReference type="Pfam" id="PF04116">
    <property type="entry name" value="FA_hydroxylase"/>
    <property type="match status" value="1"/>
</dbReference>
<dbReference type="InterPro" id="IPR006694">
    <property type="entry name" value="Fatty_acid_hydroxylase"/>
</dbReference>
<evidence type="ECO:0000256" key="4">
    <source>
        <dbReference type="ARBA" id="ARBA00023136"/>
    </source>
</evidence>
<keyword evidence="3 5" id="KW-1133">Transmembrane helix</keyword>
<gene>
    <name evidence="7" type="ORF">SAMN02745119_02643</name>
</gene>
<dbReference type="GO" id="GO:0008610">
    <property type="term" value="P:lipid biosynthetic process"/>
    <property type="evidence" value="ECO:0007669"/>
    <property type="project" value="InterPro"/>
</dbReference>
<feature type="transmembrane region" description="Helical" evidence="5">
    <location>
        <begin position="81"/>
        <end position="104"/>
    </location>
</feature>
<dbReference type="Proteomes" id="UP000190102">
    <property type="component" value="Unassembled WGS sequence"/>
</dbReference>
<dbReference type="AlphaFoldDB" id="A0A1T4R174"/>